<accession>A0ABR4I1Z8</accession>
<feature type="compositionally biased region" description="Polar residues" evidence="1">
    <location>
        <begin position="36"/>
        <end position="46"/>
    </location>
</feature>
<feature type="region of interest" description="Disordered" evidence="1">
    <location>
        <begin position="21"/>
        <end position="78"/>
    </location>
</feature>
<evidence type="ECO:0008006" key="4">
    <source>
        <dbReference type="Google" id="ProtNLM"/>
    </source>
</evidence>
<dbReference type="Proteomes" id="UP001610335">
    <property type="component" value="Unassembled WGS sequence"/>
</dbReference>
<comment type="caution">
    <text evidence="2">The sequence shown here is derived from an EMBL/GenBank/DDBJ whole genome shotgun (WGS) entry which is preliminary data.</text>
</comment>
<reference evidence="2 3" key="1">
    <citation type="submission" date="2024-07" db="EMBL/GenBank/DDBJ databases">
        <title>Section-level genome sequencing and comparative genomics of Aspergillus sections Usti and Cavernicolus.</title>
        <authorList>
            <consortium name="Lawrence Berkeley National Laboratory"/>
            <person name="Nybo J.L."/>
            <person name="Vesth T.C."/>
            <person name="Theobald S."/>
            <person name="Frisvad J.C."/>
            <person name="Larsen T.O."/>
            <person name="Kjaerboelling I."/>
            <person name="Rothschild-Mancinelli K."/>
            <person name="Lyhne E.K."/>
            <person name="Kogle M.E."/>
            <person name="Barry K."/>
            <person name="Clum A."/>
            <person name="Na H."/>
            <person name="Ledsgaard L."/>
            <person name="Lin J."/>
            <person name="Lipzen A."/>
            <person name="Kuo A."/>
            <person name="Riley R."/>
            <person name="Mondo S."/>
            <person name="LaButti K."/>
            <person name="Haridas S."/>
            <person name="Pangalinan J."/>
            <person name="Salamov A.A."/>
            <person name="Simmons B.A."/>
            <person name="Magnuson J.K."/>
            <person name="Chen J."/>
            <person name="Drula E."/>
            <person name="Henrissat B."/>
            <person name="Wiebenga A."/>
            <person name="Lubbers R.J."/>
            <person name="Gomes A.C."/>
            <person name="Makela M.R."/>
            <person name="Stajich J."/>
            <person name="Grigoriev I.V."/>
            <person name="Mortensen U.H."/>
            <person name="De vries R.P."/>
            <person name="Baker S.E."/>
            <person name="Andersen M.R."/>
        </authorList>
    </citation>
    <scope>NUCLEOTIDE SEQUENCE [LARGE SCALE GENOMIC DNA]</scope>
    <source>
        <strain evidence="2 3">CBS 600.67</strain>
    </source>
</reference>
<evidence type="ECO:0000313" key="2">
    <source>
        <dbReference type="EMBL" id="KAL2821339.1"/>
    </source>
</evidence>
<organism evidence="2 3">
    <name type="scientific">Aspergillus cavernicola</name>
    <dbReference type="NCBI Taxonomy" id="176166"/>
    <lineage>
        <taxon>Eukaryota</taxon>
        <taxon>Fungi</taxon>
        <taxon>Dikarya</taxon>
        <taxon>Ascomycota</taxon>
        <taxon>Pezizomycotina</taxon>
        <taxon>Eurotiomycetes</taxon>
        <taxon>Eurotiomycetidae</taxon>
        <taxon>Eurotiales</taxon>
        <taxon>Aspergillaceae</taxon>
        <taxon>Aspergillus</taxon>
        <taxon>Aspergillus subgen. Nidulantes</taxon>
    </lineage>
</organism>
<evidence type="ECO:0000313" key="3">
    <source>
        <dbReference type="Proteomes" id="UP001610335"/>
    </source>
</evidence>
<keyword evidence="3" id="KW-1185">Reference proteome</keyword>
<sequence>MHLEDSISGLNRMSLIIAQRASANTETNAPDRARNKQPSHQLSLQPIRQPISQQLQQLLDRSSRQSHSRASYEGGGGGGLEISMWICCNCGDGPKVSHHETVCIACHHISCSTCRYVK</sequence>
<proteinExistence type="predicted"/>
<dbReference type="EMBL" id="JBFXLS010000064">
    <property type="protein sequence ID" value="KAL2821339.1"/>
    <property type="molecule type" value="Genomic_DNA"/>
</dbReference>
<name>A0ABR4I1Z8_9EURO</name>
<gene>
    <name evidence="2" type="ORF">BDW59DRAFT_110093</name>
</gene>
<protein>
    <recommendedName>
        <fullName evidence="4">IBR domain-containing protein</fullName>
    </recommendedName>
</protein>
<evidence type="ECO:0000256" key="1">
    <source>
        <dbReference type="SAM" id="MobiDB-lite"/>
    </source>
</evidence>